<gene>
    <name evidence="1" type="primary">M</name>
</gene>
<organism evidence="1">
    <name type="scientific">Raspberry vein chlorosis virus</name>
    <dbReference type="NCBI Taxonomy" id="758677"/>
    <lineage>
        <taxon>Viruses</taxon>
        <taxon>Riboviria</taxon>
        <taxon>Orthornavirae</taxon>
        <taxon>Negarnaviricota</taxon>
        <taxon>Haploviricotina</taxon>
        <taxon>Monjiviricetes</taxon>
        <taxon>Mononegavirales</taxon>
        <taxon>Rhabdoviridae</taxon>
        <taxon>Betarhabdovirinae</taxon>
        <taxon>Alphacytorhabdovirus</taxon>
        <taxon>Alphacytorhabdovirus alpharubi</taxon>
        <taxon>Cytorhabdovirus rubus</taxon>
    </lineage>
</organism>
<accession>A0A482PA08</accession>
<proteinExistence type="predicted"/>
<evidence type="ECO:0000313" key="1">
    <source>
        <dbReference type="EMBL" id="QBS46641.1"/>
    </source>
</evidence>
<reference evidence="1" key="1">
    <citation type="journal article" date="2019" name="Virus Res.">
        <title>The complete sequences of two divergent variants of the rhabdovirus raspberry vein chlorosis virus and the design of improved primers for virus detection.</title>
        <authorList>
            <person name="Jones S."/>
            <person name="McGavin W."/>
            <person name="MacFarlane S."/>
        </authorList>
    </citation>
    <scope>NUCLEOTIDE SEQUENCE</scope>
    <source>
        <strain evidence="1">Hutton_2</strain>
    </source>
</reference>
<sequence>MAQIEDNGASGSQRGIMAWRGISIIYKSASLDFKKGYGPIKLTHNGEISSAIGALLSEAGGTKTVVTILRSMIDHKHARNFVDHYTSPLLGPKTQRLNFVFPKFVVVPFPANIPCVHEKITAIGKRGKIGGRDVVSAFDIDVVITEIDPGKVKKLLSETPEWFIGELELPYGPPTIDPSTSGPSLVQTVVDGVKKLG</sequence>
<protein>
    <submittedName>
        <fullName evidence="1">Matrix protein</fullName>
    </submittedName>
</protein>
<name>A0A482PA08_9RHAB</name>
<dbReference type="EMBL" id="MK257717">
    <property type="protein sequence ID" value="QBS46641.1"/>
    <property type="molecule type" value="Genomic_RNA"/>
</dbReference>